<feature type="transmembrane region" description="Helical" evidence="1">
    <location>
        <begin position="472"/>
        <end position="490"/>
    </location>
</feature>
<feature type="transmembrane region" description="Helical" evidence="1">
    <location>
        <begin position="362"/>
        <end position="381"/>
    </location>
</feature>
<dbReference type="EMBL" id="CAMGZC010001321">
    <property type="protein sequence ID" value="CAI0652361.1"/>
    <property type="molecule type" value="Genomic_DNA"/>
</dbReference>
<organism evidence="3 4">
    <name type="scientific">Colletotrichum noveboracense</name>
    <dbReference type="NCBI Taxonomy" id="2664923"/>
    <lineage>
        <taxon>Eukaryota</taxon>
        <taxon>Fungi</taxon>
        <taxon>Dikarya</taxon>
        <taxon>Ascomycota</taxon>
        <taxon>Pezizomycotina</taxon>
        <taxon>Sordariomycetes</taxon>
        <taxon>Hypocreomycetidae</taxon>
        <taxon>Glomerellales</taxon>
        <taxon>Glomerellaceae</taxon>
        <taxon>Colletotrichum</taxon>
        <taxon>Colletotrichum gloeosporioides species complex</taxon>
    </lineage>
</organism>
<name>A0A9W4S3R2_9PEZI</name>
<proteinExistence type="predicted"/>
<protein>
    <recommendedName>
        <fullName evidence="2">Acyltransferase 3 domain-containing protein</fullName>
    </recommendedName>
</protein>
<keyword evidence="1" id="KW-0812">Transmembrane</keyword>
<dbReference type="PANTHER" id="PTHR23028:SF134">
    <property type="entry name" value="PUTATIVE (AFU_ORTHOLOGUE AFUA_4G08520)-RELATED"/>
    <property type="match status" value="1"/>
</dbReference>
<dbReference type="InterPro" id="IPR002656">
    <property type="entry name" value="Acyl_transf_3_dom"/>
</dbReference>
<keyword evidence="1" id="KW-0472">Membrane</keyword>
<feature type="transmembrane region" description="Helical" evidence="1">
    <location>
        <begin position="173"/>
        <end position="194"/>
    </location>
</feature>
<dbReference type="AlphaFoldDB" id="A0A9W4S3R2"/>
<evidence type="ECO:0000259" key="2">
    <source>
        <dbReference type="Pfam" id="PF01757"/>
    </source>
</evidence>
<gene>
    <name evidence="3" type="ORF">CGXH109_LOCUS116230</name>
</gene>
<dbReference type="InterPro" id="IPR050879">
    <property type="entry name" value="Acyltransferase_3"/>
</dbReference>
<dbReference type="Pfam" id="PF01757">
    <property type="entry name" value="Acyl_transf_3"/>
    <property type="match status" value="1"/>
</dbReference>
<keyword evidence="1" id="KW-1133">Transmembrane helix</keyword>
<keyword evidence="4" id="KW-1185">Reference proteome</keyword>
<dbReference type="Proteomes" id="UP001152533">
    <property type="component" value="Unassembled WGS sequence"/>
</dbReference>
<evidence type="ECO:0000313" key="4">
    <source>
        <dbReference type="Proteomes" id="UP001152533"/>
    </source>
</evidence>
<feature type="transmembrane region" description="Helical" evidence="1">
    <location>
        <begin position="223"/>
        <end position="244"/>
    </location>
</feature>
<evidence type="ECO:0000313" key="3">
    <source>
        <dbReference type="EMBL" id="CAI0652361.1"/>
    </source>
</evidence>
<feature type="transmembrane region" description="Helical" evidence="1">
    <location>
        <begin position="319"/>
        <end position="341"/>
    </location>
</feature>
<accession>A0A9W4S3R2</accession>
<sequence>QAIDEKNTAERTGDGSKYHAAINHPQLSCLGLADRTMYKTSLETIRGWFSSSQSGDSYILLEDGETYSSTDLPINEIKQRHHKQRYCSGWRPKDALQIFWAVLPSFVARVLGHEEEGSVIPPANDTSYLNGLRGLAALFVVIYHNTNDYSFMYHGWGEAEEYRHPIQLPFIRLIYGGYFSVSVFFVISGFALTYGPLKKSHHGQSEAAIGSLPSSIFRRPIRLFLPVVPVLFMVVILIQLQGLYNGNGLIPPIPGSVWGQAVFIWRTMVIIVTQSTTNTILPQAWTLSAEYQGSLLVFLCCMAFARASPRVRLPLLTTLLAFLFSLGFWQHTLFLAGMLLADFRHVRSKFPELSRPARWTTAFICWLIFLLSLFLGGWPMLGDGYAAAGYSWFRWVPTGGYDPTRFFATISAIGLVASLEGLSIPRRGLNARWILYLGEISYGLYLVHWTVSSSFMTWGVKLSLLAAGHSQGLSWGIGFGLAMTFCIWLGDVQWRLVDRNSVKFARWLSEKCGI</sequence>
<feature type="transmembrane region" description="Helical" evidence="1">
    <location>
        <begin position="404"/>
        <end position="422"/>
    </location>
</feature>
<evidence type="ECO:0000256" key="1">
    <source>
        <dbReference type="SAM" id="Phobius"/>
    </source>
</evidence>
<dbReference type="GO" id="GO:0016747">
    <property type="term" value="F:acyltransferase activity, transferring groups other than amino-acyl groups"/>
    <property type="evidence" value="ECO:0007669"/>
    <property type="project" value="InterPro"/>
</dbReference>
<dbReference type="PANTHER" id="PTHR23028">
    <property type="entry name" value="ACETYLTRANSFERASE"/>
    <property type="match status" value="1"/>
</dbReference>
<feature type="non-terminal residue" evidence="3">
    <location>
        <position position="514"/>
    </location>
</feature>
<reference evidence="3" key="1">
    <citation type="submission" date="2022-08" db="EMBL/GenBank/DDBJ databases">
        <authorList>
            <person name="Giroux E."/>
            <person name="Giroux E."/>
        </authorList>
    </citation>
    <scope>NUCLEOTIDE SEQUENCE</scope>
    <source>
        <strain evidence="3">H1091258</strain>
    </source>
</reference>
<feature type="transmembrane region" description="Helical" evidence="1">
    <location>
        <begin position="434"/>
        <end position="452"/>
    </location>
</feature>
<feature type="domain" description="Acyltransferase 3" evidence="2">
    <location>
        <begin position="128"/>
        <end position="488"/>
    </location>
</feature>
<comment type="caution">
    <text evidence="3">The sequence shown here is derived from an EMBL/GenBank/DDBJ whole genome shotgun (WGS) entry which is preliminary data.</text>
</comment>